<feature type="region of interest" description="Disordered" evidence="3">
    <location>
        <begin position="483"/>
        <end position="503"/>
    </location>
</feature>
<feature type="compositionally biased region" description="Basic and acidic residues" evidence="3">
    <location>
        <begin position="483"/>
        <end position="498"/>
    </location>
</feature>
<dbReference type="SMART" id="SM00238">
    <property type="entry name" value="BIR"/>
    <property type="match status" value="1"/>
</dbReference>
<proteinExistence type="predicted"/>
<dbReference type="Pfam" id="PF00179">
    <property type="entry name" value="UQ_con"/>
    <property type="match status" value="1"/>
</dbReference>
<protein>
    <recommendedName>
        <fullName evidence="4">UBC core domain-containing protein</fullName>
    </recommendedName>
</protein>
<gene>
    <name evidence="5" type="ORF">ABEB36_009469</name>
</gene>
<feature type="compositionally biased region" description="Polar residues" evidence="3">
    <location>
        <begin position="1504"/>
        <end position="1513"/>
    </location>
</feature>
<feature type="compositionally biased region" description="Polar residues" evidence="3">
    <location>
        <begin position="1480"/>
        <end position="1490"/>
    </location>
</feature>
<dbReference type="GO" id="GO:0016740">
    <property type="term" value="F:transferase activity"/>
    <property type="evidence" value="ECO:0007669"/>
    <property type="project" value="UniProtKB-KW"/>
</dbReference>
<feature type="domain" description="UBC core" evidence="4">
    <location>
        <begin position="4065"/>
        <end position="4253"/>
    </location>
</feature>
<dbReference type="Pfam" id="PF12356">
    <property type="entry name" value="BIRC6"/>
    <property type="match status" value="1"/>
</dbReference>
<dbReference type="FunFam" id="3.10.110.10:FF:000134">
    <property type="entry name" value="Baculoviral IAP repeat-containing 6"/>
    <property type="match status" value="1"/>
</dbReference>
<reference evidence="5 6" key="1">
    <citation type="submission" date="2024-05" db="EMBL/GenBank/DDBJ databases">
        <title>Genetic variation in Jamaican populations of the coffee berry borer (Hypothenemus hampei).</title>
        <authorList>
            <person name="Errbii M."/>
            <person name="Myrie A."/>
        </authorList>
    </citation>
    <scope>NUCLEOTIDE SEQUENCE [LARGE SCALE GENOMIC DNA]</scope>
    <source>
        <strain evidence="5">JA-Hopewell-2020-01-JO</strain>
        <tissue evidence="5">Whole body</tissue>
    </source>
</reference>
<dbReference type="PANTHER" id="PTHR46116">
    <property type="entry name" value="(E3-INDEPENDENT) E2 UBIQUITIN-CONJUGATING ENZYME"/>
    <property type="match status" value="1"/>
</dbReference>
<dbReference type="Proteomes" id="UP001566132">
    <property type="component" value="Unassembled WGS sequence"/>
</dbReference>
<keyword evidence="6" id="KW-1185">Reference proteome</keyword>
<dbReference type="CDD" id="cd23810">
    <property type="entry name" value="UBCc_BIRC6"/>
    <property type="match status" value="1"/>
</dbReference>
<dbReference type="SMART" id="SM00212">
    <property type="entry name" value="UBCc"/>
    <property type="match status" value="1"/>
</dbReference>
<dbReference type="PROSITE" id="PS50127">
    <property type="entry name" value="UBC_2"/>
    <property type="match status" value="1"/>
</dbReference>
<comment type="caution">
    <text evidence="5">The sequence shown here is derived from an EMBL/GenBank/DDBJ whole genome shotgun (WGS) entry which is preliminary data.</text>
</comment>
<dbReference type="SUPFAM" id="SSF57924">
    <property type="entry name" value="Inhibitor of apoptosis (IAP) repeat"/>
    <property type="match status" value="1"/>
</dbReference>
<feature type="compositionally biased region" description="Low complexity" evidence="3">
    <location>
        <begin position="2128"/>
        <end position="2141"/>
    </location>
</feature>
<organism evidence="5 6">
    <name type="scientific">Hypothenemus hampei</name>
    <name type="common">Coffee berry borer</name>
    <dbReference type="NCBI Taxonomy" id="57062"/>
    <lineage>
        <taxon>Eukaryota</taxon>
        <taxon>Metazoa</taxon>
        <taxon>Ecdysozoa</taxon>
        <taxon>Arthropoda</taxon>
        <taxon>Hexapoda</taxon>
        <taxon>Insecta</taxon>
        <taxon>Pterygota</taxon>
        <taxon>Neoptera</taxon>
        <taxon>Endopterygota</taxon>
        <taxon>Coleoptera</taxon>
        <taxon>Polyphaga</taxon>
        <taxon>Cucujiformia</taxon>
        <taxon>Curculionidae</taxon>
        <taxon>Scolytinae</taxon>
        <taxon>Hypothenemus</taxon>
    </lineage>
</organism>
<dbReference type="InterPro" id="IPR022103">
    <property type="entry name" value="BIRC6"/>
</dbReference>
<dbReference type="PROSITE" id="PS50143">
    <property type="entry name" value="BIR_REPEAT_2"/>
    <property type="match status" value="1"/>
</dbReference>
<accession>A0ABD1EJD9</accession>
<feature type="region of interest" description="Disordered" evidence="3">
    <location>
        <begin position="2127"/>
        <end position="2149"/>
    </location>
</feature>
<evidence type="ECO:0000256" key="3">
    <source>
        <dbReference type="SAM" id="MobiDB-lite"/>
    </source>
</evidence>
<dbReference type="SUPFAM" id="SSF54495">
    <property type="entry name" value="UBC-like"/>
    <property type="match status" value="1"/>
</dbReference>
<keyword evidence="1" id="KW-0808">Transferase</keyword>
<evidence type="ECO:0000313" key="5">
    <source>
        <dbReference type="EMBL" id="KAL1493780.1"/>
    </source>
</evidence>
<feature type="region of interest" description="Disordered" evidence="3">
    <location>
        <begin position="4330"/>
        <end position="4384"/>
    </location>
</feature>
<name>A0ABD1EJD9_HYPHA</name>
<sequence>MAQDVYSKMAVDPLLLNEDGYLKVDTDVKDIIYHPSLNVILICTNTGIVRVLDVNSGVILQSSTLSAKNGNDIKCKYIPNEDRVLFCDGQALGVRSDYNGVLLLDSILQKTLFDPKENVKIELLLSEAVLFKQCLSNLKISNSEQVINELQNVILAAQQSQKKGIKAQKWNTACITLPIGDLKFVASTIVTDFVNQKIHTPELQVASAIKERISEILGEQTVVTDRKMMASEVRRRETFSQWPHMDYKWALPEQMAQAGFYHQPNSTGDDRAMCFTCSMCLVSWERSDEPWSEHERHSPTCPFVIGLYTQNVPIAVTNATAPAVEATNGGVNISVIGSSSISKLLPTCTHDGLVSVFDVSGKVKRTHSFFVTQFDSHILEKVTQDFCLPRFWNDEKKSLVQKSVTALAIVSNKPGIEQSELKSNIRPAIICGITISQGTITVAQDGNESSSMCKQIVTRDDFKDRSRAYLVVYDFTFTKEQENSDDKINGSKKGKSEPENSFNTQVEETANFEPLLNIIDLDVETFSEMGNTDECTLLKELTSFYKTLIPGESETVYLPPLVPDLTNMNKKSHGSPRLISVDVEGSELAEADSTSSTSDLMNHTFVNELNETTISDHIVDLKKNQSNKFIYNKLNYSRAVQCLNLPEECKRLSGLEITSILPTLDKSYVLVTLCDNGDNGKHFLLLYALDFTNKMVKIKEDIVNLKALPNNEKPLEINLLPASDKFKSPLGKTSQSVEGQVVLVCADGVVRIVDLFSMETICCAKIEGKKFVSAAYCNSLERLCTSTIEGSLHFFALNDGDNESVDDHDEDDLFGLNVDSSMKSLEKLEIVKCFKKPVEVISLQDLRALQKLMFFVPVRYLYNVVVPPCWSEFQQSMRQRRNSSTLNTEAFTKTWRLQTDTTTWEEHIFEITLPNAVVLGHVDVHFTLQNGCSRPCVEVSLLRQTKSGFGHGKDVKFSVDETVIIDMLGRVENPVVSEEYLRAHNADILAGPANISHFLDLTQQSGTVTLTSPRMFKTKVRNLLLHVRAVYDKDEKITKQSDSKTSIISIDKLGLPPRKSEQYLGCDCIHELSIAIYTPSAIPPIPHEKTLRNLMLNSNVFVKSLIKTATFSDNEESRQHVLDILNWVSAIRLTPARCSNGESPGDQLDFIISNIYEDNLTLFLQNCLLHASRNIAHKCMSFIITCIRGAKNINEQTSEIYNGIILKGLLDIFDNLKEVKSAAGLYWILALLLRVVDKNTESIVLRKCIRLLKKISDDLIGRSNPYHLLLRSRYGLYGSPTEPELFDIEPPSFAQGSSSTTLPSPFNYFSVNVAPSEDASAGVTAGPELYQQTSNKDPSYARDVSSDNKLKYRNAAFPKLIKGLIETEPLHFTCINASEGTRLEIADSTNSSSNTVQQTSLNNMAPFASYTLTTSKKEDLQQFIQKCVESSFTAYTNQLNDIVDKDKFAINMLLGEQGHSLEQKMEVVYKDLVDLVNSSKTNPIQPQNHLPSSSVIPPNPIVHQSPQPNTSNNNISDLPWQQLLMAPAKQVIVVERMHSGARRHVILDFGESISLTDVLIPYCPDLVMLTIDVWLLGEELDATRLATVNDIGTKNLILTDLQPPPLCKYMKITLLGRYGMSTTRCRIPLGYFFGHVVVLPEAIPNHVFIKPVDCERQLTLLSKLLEDISCRYSLACSKLKDYLHPFLVADTKNTLHLATYISILKDKKLNISNTEHGKIFSTYQETLTFQHQLNIVRNIMSRIQASISDVKNTKNPTEAPTDKLIAIAEGLLEVLLSIDSCANVNKDLCIQLFEGLCVAQPSRLQLLAAVFLEKACGTESFWGNFLSDTLVTLFSTSCTLVFPQDRLFILLIYLSRKSPERSTVIDAALRAVYNTLKPIEQGKPFLLAVNVDLSLLSWLLMYLSLQLTSGKEDNGRWDWVLGEMSGKVNGDTAKNNARKKTVKRVAPTLGTTGFVGNNISTYENANSLEKSTLMNFHKGAWMSVDAKDIKLTKLNVMKRTYGGEKDKSNDDNKDPTSLKDIMMFPQKMPQFVDFTHCLAVAKILIKFIIMMDHSGSADLVLLSFKIISKLLVMAKLNLCQLVTEDQLLELIKFSLACKVPWAPFALSCFLQDALDVQKHLASDTLEINSNPSTSNWPPSQNEIGNDQGPNEEYLPYYSDLEAELVDRSKSKEKSHSFPVLPSVFETDSNDSDIEEVLEAFEKVRCSGLKLSKLTAASTSLISTTIDARLETGVSAISEISLRRLSTRNTQKLLQNITNEKLKDIENPLISWPEVVGPFQPECTQGNLKMLSYCFNELFKNLQTMDPDSIDSILHLWLTLNCARRDEIFDSSAIPLVQIEIDSVSALISALARAPGLSLTTWCLGLQALTLVCNTSTNEKKWFDLSGMADVIVRHRDFVQMIISLLSGSGVAFTDKGAAGPTLCKALHDFLVRLQVRCDIVSQSSRLGNLFKKLLLDLVYQMTKPGGPISSRTGPLDAQCKLLQSISYLDFTNIDYSIGMSMLESTSVLLNSYFVNIDNIKCVTMGDKRYVYSNTFSEIFAGVLGTDPNKQDRPVSYEDLLISLLKLLMKLVQNHIPYNCDNLGRGTMDLNESAGSQTDESKAEQIQQTRMDNWASRTNLSFADTALQHLPTIVSLLKCLACCKSSSICMLSTLSQQAFTNFGEPNTVSDAIFYLLSSLVRKATRKDQIIEPLLMFLSQTPQLSEPFIWFVLQVLDNEESIKAFYNHDGIQVLASSVVNSSNTPVSISRNGTISTLMQHFNGFTGQNDVQVLITPTSANKMLQASFENNSLINFAPYCTITCQSRTSQPAEVLIQGLSGVTHRRARTPLWSYNYYQEETHTELLLQLPNAVLLKEVHLQPHAGGLATCPSFVAIETSANGPSRLVPACHPLPTSGLTYIRLHLPTAKVVNCVLIRLYKPRVGNSIGLLQLRLLGTYALGKTIRSNNENDDAIHCNHSLGWLRLLNHCFTISIDSGLKQQIINSASQIPHLLSTCCGLLLVPSHISPVYLPCLENMLRELALLTPENGVEIIRILLDNRLNIIEPMMTLDNSWQDRLMINVSGYQSACELLYQICEHQDPNTEDRIKMLLDWLKRTVEECLQIGDTTKCSPAYVSSIASILWFGKESAVSYDLQSLISLELFDLIYNLKMKTTNRSLKYVLDSLLCSLCYNKSEFFPLLLRKIGVLVPNLSTDMDASISDDRKDTQAMTDDGKQDYINSSQWYNHLTIGELSELNLTNEQLETVALASRSPTAIQQLLDSGLPKLLNNVIYEFCNSNDENTNVPMAKLEKVTAILQFFTNVCDEKTLRDWLGSPDGSSFWPYLLHWLCKKPFGISTIQSEAHVHLEEVCVKFLSKCCLCHPNNRIRLATVLCDVISQQQNGISGFLRRLILQLLLENEKVPVSIEADQTLYKTSHTAQVYVPAHPAFKQTYNRIMLYLSTTTTIGDILEQHLFFNAVYKPDISNKKPPSVTKKDVMHFKEFFPTEYSDLSVAAGVTAKDKRAKDIKNIVASTPKKKRYTNDISGATELMDGRTIKCLACLDQPLPMNLNLSQLLQLTESKGSTNDWPCIHLTICHSNEDKNQEKDVNGKLAQQQESMPSALQVFSSLGGLALLAQNLPTVYPETVRVSTQEKSVSDQSDSEWIKLEETDDAYEDIEEWAGNNSPSKVNTGISYIPPHSLTAFSLFLRLPGYAEVLLKDTRKAQCILRLMLGVTDDGEGGDIFQSPIASTLPTLPFQVLQTLYDSSPLCSDDGRLLRRISISNGVIQLLLACLGILTHQAPSGGTEKEQQRDLKNQEERQLYWAKGTGFGTGSTQQSWNVEQALIKQKNEEEHVSVLLQVLASYINPNDGDDEELNGNVLPPQFYDFLARSALLPAISSYLRNDSVLDMARHIPLYKAVLKILRALALSSQLVKLLLPQGTKRNEPSVSSLLKSMKTCVDTYANKLKIQNTKAEKAGKATKSGILIDKIDDLEQGEGLATLMPDIQNTANLVAKVTFGMMDESDSIGESSLDAHVIISPEERYLHIMKDLQFASYEMIEEQADGNVRFVVSHHFESMARAASDQSHPARVKRIAQETVTLSTSLPLSYSSSVFVRYDSSRLDVMKVLITGPADTPYTNGCFEFDVFFPPDYPLSPMLINLETTGHHTVRFNPNLYNDGKVCLSVKFLFEMIQNVICSFMQFFNKVLNTWHGRPEEKWNAQTSSFLQVLVSIQSLILVPEPYFNEPGYERARGTPAGTANSKDYNHNICQATVRWAMLDQILNPCPCFKDVINTHFYMKRHEILAQVEKWIDELEQDSKKEKKSGRVQKKNRTASLDSFKKVYKQLQEQLAKLKLPGESLESMETDAVHGDEDEESPTTPTNSMDVTTLEQDENVDQEMEKIVEDKCK</sequence>
<feature type="region of interest" description="Disordered" evidence="3">
    <location>
        <begin position="1480"/>
        <end position="1513"/>
    </location>
</feature>
<feature type="compositionally biased region" description="Basic and acidic residues" evidence="3">
    <location>
        <begin position="4374"/>
        <end position="4384"/>
    </location>
</feature>
<dbReference type="InterPro" id="IPR016135">
    <property type="entry name" value="UBQ-conjugating_enzyme/RWD"/>
</dbReference>
<dbReference type="Gene3D" id="3.10.110.10">
    <property type="entry name" value="Ubiquitin Conjugating Enzyme"/>
    <property type="match status" value="1"/>
</dbReference>
<keyword evidence="2" id="KW-0833">Ubl conjugation pathway</keyword>
<dbReference type="SUPFAM" id="SSF50998">
    <property type="entry name" value="Quinoprotein alcohol dehydrogenase-like"/>
    <property type="match status" value="1"/>
</dbReference>
<evidence type="ECO:0000256" key="2">
    <source>
        <dbReference type="ARBA" id="ARBA00022786"/>
    </source>
</evidence>
<dbReference type="InterPro" id="IPR011047">
    <property type="entry name" value="Quinoprotein_ADH-like_sf"/>
</dbReference>
<dbReference type="Pfam" id="PF00653">
    <property type="entry name" value="BIR"/>
    <property type="match status" value="1"/>
</dbReference>
<evidence type="ECO:0000256" key="1">
    <source>
        <dbReference type="ARBA" id="ARBA00022679"/>
    </source>
</evidence>
<dbReference type="InterPro" id="IPR001370">
    <property type="entry name" value="BIR_rpt"/>
</dbReference>
<evidence type="ECO:0000313" key="6">
    <source>
        <dbReference type="Proteomes" id="UP001566132"/>
    </source>
</evidence>
<dbReference type="CDD" id="cd00022">
    <property type="entry name" value="BIR"/>
    <property type="match status" value="1"/>
</dbReference>
<dbReference type="PANTHER" id="PTHR46116:SF39">
    <property type="entry name" value="BACULOVIRAL IAP REPEAT-CONTAINING PROTEIN 6"/>
    <property type="match status" value="1"/>
</dbReference>
<evidence type="ECO:0000259" key="4">
    <source>
        <dbReference type="PROSITE" id="PS50127"/>
    </source>
</evidence>
<dbReference type="Gene3D" id="1.10.1170.10">
    <property type="entry name" value="Inhibitor Of Apoptosis Protein (2mihbC-IAP-1), Chain A"/>
    <property type="match status" value="1"/>
</dbReference>
<dbReference type="EMBL" id="JBDJPC010000007">
    <property type="protein sequence ID" value="KAL1493780.1"/>
    <property type="molecule type" value="Genomic_DNA"/>
</dbReference>
<dbReference type="InterPro" id="IPR000608">
    <property type="entry name" value="UBC"/>
</dbReference>
<feature type="compositionally biased region" description="Polar residues" evidence="3">
    <location>
        <begin position="4353"/>
        <end position="4365"/>
    </location>
</feature>